<feature type="domain" description="Epoxide hydrolase N-terminal" evidence="4">
    <location>
        <begin position="16"/>
        <end position="128"/>
    </location>
</feature>
<dbReference type="PANTHER" id="PTHR21661">
    <property type="entry name" value="EPOXIDE HYDROLASE 1-RELATED"/>
    <property type="match status" value="1"/>
</dbReference>
<proteinExistence type="inferred from homology"/>
<dbReference type="RefSeq" id="XP_038742370.1">
    <property type="nucleotide sequence ID" value="XM_038892487.1"/>
</dbReference>
<sequence length="433" mass="48996">MYGYAQLPHEASVKVSPFHVAVSRDELQDFHDLIRLSKLGPRTYENSSANGRYGVTYEWMSEAKAYWESRFDWSAVEDRINEHPNFKANILDDDGSAYAIHFTGLFSQRKDAIPLMCIHGWPGSFLEFTGILSRLKQNYSPQDLPYHIVIPSLPGYAFSDSPPLDKNWTLQDSGRLLHKLMVGLGFGDGYALQGGDIGSYTARIMAATYDSCKVLHLNFCVMTCPAELENSALEEYEREGLKRADRFGKLGTAYAVEHATRTATIGFVLSSSPLALLAWYVELAHAAKALIDTMARIGEKFLAWTDQSPSMDEILSSVTLYWLTQTFPRAIYPYRQEIIDEPFGPIIDAKCRKALQEGPRKYMVHPDPKFYCHQPMGYSYFPCEIAPVPKSWAATTGNLVWFNRHDKGGHFAALEQPEALLSDIEEFLKQAWR</sequence>
<gene>
    <name evidence="5" type="ORF">CkaCkLH20_09772</name>
</gene>
<evidence type="ECO:0000256" key="2">
    <source>
        <dbReference type="ARBA" id="ARBA00022801"/>
    </source>
</evidence>
<evidence type="ECO:0000259" key="4">
    <source>
        <dbReference type="Pfam" id="PF06441"/>
    </source>
</evidence>
<dbReference type="Pfam" id="PF06441">
    <property type="entry name" value="EHN"/>
    <property type="match status" value="1"/>
</dbReference>
<feature type="active site" description="Nucleophile" evidence="3">
    <location>
        <position position="196"/>
    </location>
</feature>
<dbReference type="GO" id="GO:0004301">
    <property type="term" value="F:epoxide hydrolase activity"/>
    <property type="evidence" value="ECO:0007669"/>
    <property type="project" value="TreeGrafter"/>
</dbReference>
<dbReference type="OrthoDB" id="7130006at2759"/>
<dbReference type="InterPro" id="IPR000639">
    <property type="entry name" value="Epox_hydrolase-like"/>
</dbReference>
<dbReference type="InterPro" id="IPR029058">
    <property type="entry name" value="AB_hydrolase_fold"/>
</dbReference>
<keyword evidence="2 5" id="KW-0378">Hydrolase</keyword>
<dbReference type="AlphaFoldDB" id="A0A9P6LE92"/>
<evidence type="ECO:0000313" key="6">
    <source>
        <dbReference type="Proteomes" id="UP000781932"/>
    </source>
</evidence>
<evidence type="ECO:0000256" key="1">
    <source>
        <dbReference type="ARBA" id="ARBA00010088"/>
    </source>
</evidence>
<dbReference type="SUPFAM" id="SSF53474">
    <property type="entry name" value="alpha/beta-Hydrolases"/>
    <property type="match status" value="1"/>
</dbReference>
<dbReference type="GO" id="GO:0097176">
    <property type="term" value="P:epoxide metabolic process"/>
    <property type="evidence" value="ECO:0007669"/>
    <property type="project" value="TreeGrafter"/>
</dbReference>
<dbReference type="GeneID" id="62165561"/>
<reference evidence="5" key="1">
    <citation type="submission" date="2020-03" db="EMBL/GenBank/DDBJ databases">
        <authorList>
            <person name="He L."/>
        </authorList>
    </citation>
    <scope>NUCLEOTIDE SEQUENCE</scope>
    <source>
        <strain evidence="5">CkLH20</strain>
    </source>
</reference>
<feature type="active site" description="Proton donor" evidence="3">
    <location>
        <position position="334"/>
    </location>
</feature>
<name>A0A9P6LE92_9PEZI</name>
<dbReference type="PIRSF" id="PIRSF001112">
    <property type="entry name" value="Epoxide_hydrolase"/>
    <property type="match status" value="1"/>
</dbReference>
<dbReference type="PRINTS" id="PR00412">
    <property type="entry name" value="EPOXHYDRLASE"/>
</dbReference>
<dbReference type="PANTHER" id="PTHR21661:SF39">
    <property type="entry name" value="HYDROLASE, PUTATIVE (AFU_ORTHOLOGUE AFUA_3G08960)-RELATED"/>
    <property type="match status" value="1"/>
</dbReference>
<keyword evidence="6" id="KW-1185">Reference proteome</keyword>
<protein>
    <submittedName>
        <fullName evidence="5">Epoxide hydrolase</fullName>
    </submittedName>
</protein>
<reference evidence="5" key="2">
    <citation type="submission" date="2020-11" db="EMBL/GenBank/DDBJ databases">
        <title>Whole genome sequencing of Colletotrichum sp.</title>
        <authorList>
            <person name="Li H."/>
        </authorList>
    </citation>
    <scope>NUCLEOTIDE SEQUENCE</scope>
    <source>
        <strain evidence="5">CkLH20</strain>
    </source>
</reference>
<evidence type="ECO:0000313" key="5">
    <source>
        <dbReference type="EMBL" id="KAF9872909.1"/>
    </source>
</evidence>
<dbReference type="Proteomes" id="UP000781932">
    <property type="component" value="Unassembled WGS sequence"/>
</dbReference>
<evidence type="ECO:0000256" key="3">
    <source>
        <dbReference type="PIRSR" id="PIRSR001112-1"/>
    </source>
</evidence>
<organism evidence="5 6">
    <name type="scientific">Colletotrichum karsti</name>
    <dbReference type="NCBI Taxonomy" id="1095194"/>
    <lineage>
        <taxon>Eukaryota</taxon>
        <taxon>Fungi</taxon>
        <taxon>Dikarya</taxon>
        <taxon>Ascomycota</taxon>
        <taxon>Pezizomycotina</taxon>
        <taxon>Sordariomycetes</taxon>
        <taxon>Hypocreomycetidae</taxon>
        <taxon>Glomerellales</taxon>
        <taxon>Glomerellaceae</taxon>
        <taxon>Colletotrichum</taxon>
        <taxon>Colletotrichum boninense species complex</taxon>
    </lineage>
</organism>
<dbReference type="Gene3D" id="3.40.50.1820">
    <property type="entry name" value="alpha/beta hydrolase"/>
    <property type="match status" value="1"/>
</dbReference>
<comment type="similarity">
    <text evidence="1">Belongs to the peptidase S33 family.</text>
</comment>
<dbReference type="EMBL" id="JAATWM020000035">
    <property type="protein sequence ID" value="KAF9872909.1"/>
    <property type="molecule type" value="Genomic_DNA"/>
</dbReference>
<feature type="active site" description="Proton acceptor" evidence="3">
    <location>
        <position position="410"/>
    </location>
</feature>
<comment type="caution">
    <text evidence="5">The sequence shown here is derived from an EMBL/GenBank/DDBJ whole genome shotgun (WGS) entry which is preliminary data.</text>
</comment>
<dbReference type="InterPro" id="IPR010497">
    <property type="entry name" value="Epoxide_hydro_N"/>
</dbReference>
<accession>A0A9P6LE92</accession>
<dbReference type="InterPro" id="IPR016292">
    <property type="entry name" value="Epoxide_hydrolase"/>
</dbReference>